<feature type="signal peptide" evidence="1">
    <location>
        <begin position="1"/>
        <end position="30"/>
    </location>
</feature>
<evidence type="ECO:0000256" key="1">
    <source>
        <dbReference type="SAM" id="SignalP"/>
    </source>
</evidence>
<proteinExistence type="predicted"/>
<name>A0ABQ5XCD7_9GAMM</name>
<dbReference type="Proteomes" id="UP001156627">
    <property type="component" value="Unassembled WGS sequence"/>
</dbReference>
<keyword evidence="3" id="KW-1185">Reference proteome</keyword>
<comment type="caution">
    <text evidence="2">The sequence shown here is derived from an EMBL/GenBank/DDBJ whole genome shotgun (WGS) entry which is preliminary data.</text>
</comment>
<feature type="chain" id="PRO_5045513909" evidence="1">
    <location>
        <begin position="31"/>
        <end position="175"/>
    </location>
</feature>
<keyword evidence="1" id="KW-0732">Signal</keyword>
<reference evidence="3" key="1">
    <citation type="journal article" date="2019" name="Int. J. Syst. Evol. Microbiol.">
        <title>The Global Catalogue of Microorganisms (GCM) 10K type strain sequencing project: providing services to taxonomists for standard genome sequencing and annotation.</title>
        <authorList>
            <consortium name="The Broad Institute Genomics Platform"/>
            <consortium name="The Broad Institute Genome Sequencing Center for Infectious Disease"/>
            <person name="Wu L."/>
            <person name="Ma J."/>
        </authorList>
    </citation>
    <scope>NUCLEOTIDE SEQUENCE [LARGE SCALE GENOMIC DNA]</scope>
    <source>
        <strain evidence="3">NBRC 111981</strain>
    </source>
</reference>
<accession>A0ABQ5XCD7</accession>
<sequence>MQTKEPFMNRQMKLHFLALLTLGLSTMASAATIKVPAPPEGLTLEVRSGDVKRVIQHGDPDFMLETTGDQGSNLDVVALGPDTRTFGEAKALQFVKEDAFGIGLRNNLECKLNGGGDKRLKITMRLRGAPSSIRETACEAPNNAWVTLAQFEDGADSAKVETDDAILAFEFDPSR</sequence>
<protein>
    <submittedName>
        <fullName evidence="2">Uncharacterized protein</fullName>
    </submittedName>
</protein>
<dbReference type="RefSeq" id="WP_284331632.1">
    <property type="nucleotide sequence ID" value="NZ_BSOA01000015.1"/>
</dbReference>
<organism evidence="2 3">
    <name type="scientific">Dyella flagellata</name>
    <dbReference type="NCBI Taxonomy" id="1867833"/>
    <lineage>
        <taxon>Bacteria</taxon>
        <taxon>Pseudomonadati</taxon>
        <taxon>Pseudomonadota</taxon>
        <taxon>Gammaproteobacteria</taxon>
        <taxon>Lysobacterales</taxon>
        <taxon>Rhodanobacteraceae</taxon>
        <taxon>Dyella</taxon>
    </lineage>
</organism>
<evidence type="ECO:0000313" key="3">
    <source>
        <dbReference type="Proteomes" id="UP001156627"/>
    </source>
</evidence>
<evidence type="ECO:0000313" key="2">
    <source>
        <dbReference type="EMBL" id="GLQ88185.1"/>
    </source>
</evidence>
<dbReference type="EMBL" id="BSOA01000015">
    <property type="protein sequence ID" value="GLQ88185.1"/>
    <property type="molecule type" value="Genomic_DNA"/>
</dbReference>
<gene>
    <name evidence="2" type="ORF">GCM10007898_17540</name>
</gene>